<dbReference type="InterPro" id="IPR006059">
    <property type="entry name" value="SBP"/>
</dbReference>
<dbReference type="EMBL" id="LBNE01000005">
    <property type="protein sequence ID" value="KKO71744.1"/>
    <property type="molecule type" value="Genomic_DNA"/>
</dbReference>
<dbReference type="EMBL" id="SGWZ01000004">
    <property type="protein sequence ID" value="RZS67272.1"/>
    <property type="molecule type" value="Genomic_DNA"/>
</dbReference>
<comment type="similarity">
    <text evidence="2">Belongs to the bacterial solute-binding protein 1 family.</text>
</comment>
<dbReference type="Gene3D" id="3.40.190.10">
    <property type="entry name" value="Periplasmic binding protein-like II"/>
    <property type="match status" value="2"/>
</dbReference>
<evidence type="ECO:0000313" key="10">
    <source>
        <dbReference type="Proteomes" id="UP000078084"/>
    </source>
</evidence>
<comment type="caution">
    <text evidence="8">The sequence shown here is derived from an EMBL/GenBank/DDBJ whole genome shotgun (WGS) entry which is preliminary data.</text>
</comment>
<protein>
    <recommendedName>
        <fullName evidence="4">sn-glycerol-3-phosphate-binding periplasmic protein UgpB</fullName>
    </recommendedName>
</protein>
<keyword evidence="6 7" id="KW-0732">Signal</keyword>
<dbReference type="GO" id="GO:0042597">
    <property type="term" value="C:periplasmic space"/>
    <property type="evidence" value="ECO:0007669"/>
    <property type="project" value="UniProtKB-SubCell"/>
</dbReference>
<dbReference type="STRING" id="206506.AAV32_09110"/>
<feature type="chain" id="PRO_5036301467" description="sn-glycerol-3-phosphate-binding periplasmic protein UgpB" evidence="7">
    <location>
        <begin position="37"/>
        <end position="441"/>
    </location>
</feature>
<dbReference type="InterPro" id="IPR050490">
    <property type="entry name" value="Bact_solute-bd_prot1"/>
</dbReference>
<keyword evidence="5" id="KW-0813">Transport</keyword>
<dbReference type="Proteomes" id="UP000078084">
    <property type="component" value="Unassembled WGS sequence"/>
</dbReference>
<keyword evidence="10" id="KW-1185">Reference proteome</keyword>
<sequence>MSIKQEFSGRLQQAMRRLPQALVLALGVSGAAVAWAAPQEVQVWHTLTGRNQAEFDKLAADFNKKNADVRVVLRGFGSEDELARETAMAVAGKYAPQLVQISDQHSPEVIAEHAAILPMHQLLASHPIRDQAWFLPQASSFVRDGRGRLLAFPYMAEVPVMFYNLDAYRKSGLNPAQPARTWPELQNELAQIYERTDLQCAYATGDPLTVHLENLAPINGKLYATADNGLGRGKPTLNFDVLYMRHISLMASWKRGHLMTEFPTDTEANLAFARGRCGVLTTGSGALGELLASNTLSFGVAPLPYYAQVTSQPGKPFISGSALWALKGHDRGSDAATASFLAYLATPVVAAEWHQKTGYLPLTQAAFLAADVSFYDRIPGTQQLIASLESAPTVASRGFRLPNYPQVAVVLNDALTAALSGQRPAMEALQNAMRQGNALMK</sequence>
<dbReference type="GeneID" id="99726945"/>
<evidence type="ECO:0000256" key="7">
    <source>
        <dbReference type="SAM" id="SignalP"/>
    </source>
</evidence>
<evidence type="ECO:0000256" key="5">
    <source>
        <dbReference type="ARBA" id="ARBA00022448"/>
    </source>
</evidence>
<reference evidence="8 10" key="1">
    <citation type="submission" date="2015-04" db="EMBL/GenBank/DDBJ databases">
        <title>Genome sequence of Kerstersia gyiorum CG1.</title>
        <authorList>
            <person name="Greninger A.L."/>
            <person name="Kozyreva V."/>
            <person name="Chaturvedi V."/>
        </authorList>
    </citation>
    <scope>NUCLEOTIDE SEQUENCE [LARGE SCALE GENOMIC DNA]</scope>
    <source>
        <strain evidence="8 10">CG1</strain>
    </source>
</reference>
<organism evidence="8 10">
    <name type="scientific">Kerstersia gyiorum</name>
    <dbReference type="NCBI Taxonomy" id="206506"/>
    <lineage>
        <taxon>Bacteria</taxon>
        <taxon>Pseudomonadati</taxon>
        <taxon>Pseudomonadota</taxon>
        <taxon>Betaproteobacteria</taxon>
        <taxon>Burkholderiales</taxon>
        <taxon>Alcaligenaceae</taxon>
        <taxon>Kerstersia</taxon>
    </lineage>
</organism>
<feature type="signal peptide" evidence="7">
    <location>
        <begin position="1"/>
        <end position="36"/>
    </location>
</feature>
<evidence type="ECO:0000256" key="3">
    <source>
        <dbReference type="ARBA" id="ARBA00011557"/>
    </source>
</evidence>
<evidence type="ECO:0000256" key="4">
    <source>
        <dbReference type="ARBA" id="ARBA00017470"/>
    </source>
</evidence>
<name>A0A171KS77_9BURK</name>
<evidence type="ECO:0000313" key="11">
    <source>
        <dbReference type="Proteomes" id="UP000292039"/>
    </source>
</evidence>
<dbReference type="PANTHER" id="PTHR43649">
    <property type="entry name" value="ARABINOSE-BINDING PROTEIN-RELATED"/>
    <property type="match status" value="1"/>
</dbReference>
<dbReference type="AlphaFoldDB" id="A0A171KS77"/>
<evidence type="ECO:0000256" key="1">
    <source>
        <dbReference type="ARBA" id="ARBA00004418"/>
    </source>
</evidence>
<comment type="subunit">
    <text evidence="3">The complex is composed of two ATP-binding proteins (UgpC), two transmembrane proteins (UgpA and UgpE) and a solute-binding protein (UgpB).</text>
</comment>
<comment type="subcellular location">
    <subcellularLocation>
        <location evidence="1">Periplasm</location>
    </subcellularLocation>
</comment>
<dbReference type="SUPFAM" id="SSF53850">
    <property type="entry name" value="Periplasmic binding protein-like II"/>
    <property type="match status" value="1"/>
</dbReference>
<accession>A0A171KS77</accession>
<dbReference type="PATRIC" id="fig|206506.3.peg.1948"/>
<evidence type="ECO:0000256" key="6">
    <source>
        <dbReference type="ARBA" id="ARBA00022729"/>
    </source>
</evidence>
<evidence type="ECO:0000313" key="9">
    <source>
        <dbReference type="EMBL" id="RZS67272.1"/>
    </source>
</evidence>
<dbReference type="Pfam" id="PF13416">
    <property type="entry name" value="SBP_bac_8"/>
    <property type="match status" value="1"/>
</dbReference>
<dbReference type="PANTHER" id="PTHR43649:SF31">
    <property type="entry name" value="SN-GLYCEROL-3-PHOSPHATE-BINDING PERIPLASMIC PROTEIN UGPB"/>
    <property type="match status" value="1"/>
</dbReference>
<proteinExistence type="inferred from homology"/>
<gene>
    <name evidence="8" type="ORF">AAV32_09110</name>
    <name evidence="9" type="ORF">EV679_2485</name>
</gene>
<evidence type="ECO:0000256" key="2">
    <source>
        <dbReference type="ARBA" id="ARBA00008520"/>
    </source>
</evidence>
<evidence type="ECO:0000313" key="8">
    <source>
        <dbReference type="EMBL" id="KKO71744.1"/>
    </source>
</evidence>
<reference evidence="9 11" key="2">
    <citation type="submission" date="2019-02" db="EMBL/GenBank/DDBJ databases">
        <title>Genomic Encyclopedia of Type Strains, Phase IV (KMG-IV): sequencing the most valuable type-strain genomes for metagenomic binning, comparative biology and taxonomic classification.</title>
        <authorList>
            <person name="Goeker M."/>
        </authorList>
    </citation>
    <scope>NUCLEOTIDE SEQUENCE [LARGE SCALE GENOMIC DNA]</scope>
    <source>
        <strain evidence="9 11">DSM 16618</strain>
    </source>
</reference>
<dbReference type="Proteomes" id="UP000292039">
    <property type="component" value="Unassembled WGS sequence"/>
</dbReference>
<dbReference type="RefSeq" id="WP_068370618.1">
    <property type="nucleotide sequence ID" value="NZ_CBCSEB010000008.1"/>
</dbReference>